<dbReference type="Proteomes" id="UP000594464">
    <property type="component" value="Chromosome"/>
</dbReference>
<dbReference type="InterPro" id="IPR011460">
    <property type="entry name" value="Lcl_C"/>
</dbReference>
<protein>
    <submittedName>
        <fullName evidence="3">DUF1566 domain-containing protein</fullName>
    </submittedName>
</protein>
<organism evidence="3 4">
    <name type="scientific">Candidatus Nitrohelix vancouverensis</name>
    <dbReference type="NCBI Taxonomy" id="2705534"/>
    <lineage>
        <taxon>Bacteria</taxon>
        <taxon>Pseudomonadati</taxon>
        <taxon>Nitrospinota/Tectimicrobiota group</taxon>
        <taxon>Nitrospinota</taxon>
        <taxon>Nitrospinia</taxon>
        <taxon>Nitrospinales</taxon>
        <taxon>Nitrospinaceae</taxon>
        <taxon>Candidatus Nitrohelix</taxon>
    </lineage>
</organism>
<evidence type="ECO:0000313" key="4">
    <source>
        <dbReference type="Proteomes" id="UP000594464"/>
    </source>
</evidence>
<feature type="compositionally biased region" description="Basic and acidic residues" evidence="1">
    <location>
        <begin position="1"/>
        <end position="14"/>
    </location>
</feature>
<dbReference type="Pfam" id="PF07603">
    <property type="entry name" value="Lcl_C"/>
    <property type="match status" value="1"/>
</dbReference>
<feature type="domain" description="Lcl C-terminal" evidence="2">
    <location>
        <begin position="34"/>
        <end position="144"/>
    </location>
</feature>
<reference evidence="4" key="1">
    <citation type="submission" date="2020-02" db="EMBL/GenBank/DDBJ databases">
        <title>Genomic and physiological characterization of two novel Nitrospinaceae genera.</title>
        <authorList>
            <person name="Mueller A.J."/>
            <person name="Jung M.-Y."/>
            <person name="Strachan C.R."/>
            <person name="Herbold C.W."/>
            <person name="Kirkegaard R.H."/>
            <person name="Daims H."/>
        </authorList>
    </citation>
    <scope>NUCLEOTIDE SEQUENCE [LARGE SCALE GENOMIC DNA]</scope>
</reference>
<accession>A0A7T0C207</accession>
<evidence type="ECO:0000256" key="1">
    <source>
        <dbReference type="SAM" id="MobiDB-lite"/>
    </source>
</evidence>
<feature type="region of interest" description="Disordered" evidence="1">
    <location>
        <begin position="1"/>
        <end position="26"/>
    </location>
</feature>
<dbReference type="EMBL" id="CP048620">
    <property type="protein sequence ID" value="QPJ65065.1"/>
    <property type="molecule type" value="Genomic_DNA"/>
</dbReference>
<dbReference type="AlphaFoldDB" id="A0A7T0C207"/>
<sequence length="170" mass="19799">MTEEQKLPEKREGQVTKPGTPEAPKRWIEKGPHVIFDTVTKIYWMKKDSWQDKGKFFNWHEARDYTDNKNMRKIGGFNDWRLPNSDEAATLYDESLKNVAKGGGVVHIDGVFPEESFRVQWLTGDTSTRRPRFDYAEGKVLTADEYSFGSVRICRKDPVGKINSQNQRRR</sequence>
<proteinExistence type="predicted"/>
<evidence type="ECO:0000259" key="2">
    <source>
        <dbReference type="Pfam" id="PF07603"/>
    </source>
</evidence>
<name>A0A7T0C207_9BACT</name>
<gene>
    <name evidence="3" type="ORF">G3M78_06545</name>
</gene>
<evidence type="ECO:0000313" key="3">
    <source>
        <dbReference type="EMBL" id="QPJ65065.1"/>
    </source>
</evidence>
<dbReference type="KEGG" id="nva:G3M78_06545"/>